<name>A0A3P2A4Z8_9NEIS</name>
<accession>A0A3P2A4Z8</accession>
<dbReference type="SUPFAM" id="SSF143100">
    <property type="entry name" value="TTHA1013/TTHA0281-like"/>
    <property type="match status" value="1"/>
</dbReference>
<dbReference type="OrthoDB" id="5772151at2"/>
<dbReference type="RefSeq" id="WP_124794680.1">
    <property type="nucleotide sequence ID" value="NZ_RQYC01000006.1"/>
</dbReference>
<keyword evidence="2" id="KW-1185">Reference proteome</keyword>
<dbReference type="GO" id="GO:0003677">
    <property type="term" value="F:DNA binding"/>
    <property type="evidence" value="ECO:0007669"/>
    <property type="project" value="InterPro"/>
</dbReference>
<dbReference type="InterPro" id="IPR035069">
    <property type="entry name" value="TTHA1013/TTHA0281-like"/>
</dbReference>
<protein>
    <submittedName>
        <fullName evidence="1">Type II toxin-antitoxin system HicB family antitoxin</fullName>
    </submittedName>
</protein>
<reference evidence="1 2" key="1">
    <citation type="submission" date="2018-11" db="EMBL/GenBank/DDBJ databases">
        <title>Genomes From Bacteria Associated with the Canine Oral Cavity: a Test Case for Automated Genome-Based Taxonomic Assignment.</title>
        <authorList>
            <person name="Coil D.A."/>
            <person name="Jospin G."/>
            <person name="Darling A.E."/>
            <person name="Wallis C."/>
            <person name="Davis I.J."/>
            <person name="Harris S."/>
            <person name="Eisen J.A."/>
            <person name="Holcombe L.J."/>
            <person name="O'Flynn C."/>
        </authorList>
    </citation>
    <scope>NUCLEOTIDE SEQUENCE [LARGE SCALE GENOMIC DNA]</scope>
    <source>
        <strain evidence="1 2">COT-280</strain>
    </source>
</reference>
<dbReference type="InterPro" id="IPR010982">
    <property type="entry name" value="Lambda_DNA-bd_dom_sf"/>
</dbReference>
<proteinExistence type="predicted"/>
<evidence type="ECO:0000313" key="1">
    <source>
        <dbReference type="EMBL" id="RRD90439.1"/>
    </source>
</evidence>
<evidence type="ECO:0000313" key="2">
    <source>
        <dbReference type="Proteomes" id="UP000269923"/>
    </source>
</evidence>
<dbReference type="Proteomes" id="UP000269923">
    <property type="component" value="Unassembled WGS sequence"/>
</dbReference>
<dbReference type="SUPFAM" id="SSF47413">
    <property type="entry name" value="lambda repressor-like DNA-binding domains"/>
    <property type="match status" value="1"/>
</dbReference>
<dbReference type="Gene3D" id="3.30.160.250">
    <property type="match status" value="1"/>
</dbReference>
<organism evidence="1 2">
    <name type="scientific">Conchiformibius steedae</name>
    <dbReference type="NCBI Taxonomy" id="153493"/>
    <lineage>
        <taxon>Bacteria</taxon>
        <taxon>Pseudomonadati</taxon>
        <taxon>Pseudomonadota</taxon>
        <taxon>Betaproteobacteria</taxon>
        <taxon>Neisseriales</taxon>
        <taxon>Neisseriaceae</taxon>
        <taxon>Conchiformibius</taxon>
    </lineage>
</organism>
<sequence length="140" mass="15512">MYYSAQFTPAEEGGFVVTFRDLPEAITQGDDKTEAREMAADVLLSTMDFYFDDKRPVPLPSKPQKGEELVELPAAVYAKVLLLNEMLAQGISNVELARRLGTRAQEVQRIVNLHHNTKIDTISAALHELGKRLTLGVQAA</sequence>
<dbReference type="EMBL" id="RQYC01000006">
    <property type="protein sequence ID" value="RRD90439.1"/>
    <property type="molecule type" value="Genomic_DNA"/>
</dbReference>
<gene>
    <name evidence="1" type="ORF">EII21_05850</name>
</gene>
<dbReference type="AlphaFoldDB" id="A0A3P2A4Z8"/>
<comment type="caution">
    <text evidence="1">The sequence shown here is derived from an EMBL/GenBank/DDBJ whole genome shotgun (WGS) entry which is preliminary data.</text>
</comment>